<feature type="compositionally biased region" description="Polar residues" evidence="2">
    <location>
        <begin position="168"/>
        <end position="183"/>
    </location>
</feature>
<gene>
    <name evidence="4" type="ORF">BSTOLATCC_MIC38848</name>
</gene>
<keyword evidence="1" id="KW-0175">Coiled coil</keyword>
<evidence type="ECO:0000259" key="3">
    <source>
        <dbReference type="Pfam" id="PF18289"/>
    </source>
</evidence>
<proteinExistence type="predicted"/>
<dbReference type="EMBL" id="CAJZBQ010000038">
    <property type="protein sequence ID" value="CAG9325599.1"/>
    <property type="molecule type" value="Genomic_DNA"/>
</dbReference>
<evidence type="ECO:0000256" key="2">
    <source>
        <dbReference type="SAM" id="MobiDB-lite"/>
    </source>
</evidence>
<dbReference type="AlphaFoldDB" id="A0AAU9JFA5"/>
<feature type="domain" description="CCDC81 HU" evidence="3">
    <location>
        <begin position="98"/>
        <end position="156"/>
    </location>
</feature>
<dbReference type="Proteomes" id="UP001162131">
    <property type="component" value="Unassembled WGS sequence"/>
</dbReference>
<keyword evidence="5" id="KW-1185">Reference proteome</keyword>
<reference evidence="4" key="1">
    <citation type="submission" date="2021-09" db="EMBL/GenBank/DDBJ databases">
        <authorList>
            <consortium name="AG Swart"/>
            <person name="Singh M."/>
            <person name="Singh A."/>
            <person name="Seah K."/>
            <person name="Emmerich C."/>
        </authorList>
    </citation>
    <scope>NUCLEOTIDE SEQUENCE</scope>
    <source>
        <strain evidence="4">ATCC30299</strain>
    </source>
</reference>
<organism evidence="4 5">
    <name type="scientific">Blepharisma stoltei</name>
    <dbReference type="NCBI Taxonomy" id="1481888"/>
    <lineage>
        <taxon>Eukaryota</taxon>
        <taxon>Sar</taxon>
        <taxon>Alveolata</taxon>
        <taxon>Ciliophora</taxon>
        <taxon>Postciliodesmatophora</taxon>
        <taxon>Heterotrichea</taxon>
        <taxon>Heterotrichida</taxon>
        <taxon>Blepharismidae</taxon>
        <taxon>Blepharisma</taxon>
    </lineage>
</organism>
<evidence type="ECO:0000313" key="4">
    <source>
        <dbReference type="EMBL" id="CAG9325599.1"/>
    </source>
</evidence>
<feature type="region of interest" description="Disordered" evidence="2">
    <location>
        <begin position="472"/>
        <end position="499"/>
    </location>
</feature>
<dbReference type="InterPro" id="IPR040673">
    <property type="entry name" value="CCDC81_HU_dom_2"/>
</dbReference>
<feature type="region of interest" description="Disordered" evidence="2">
    <location>
        <begin position="163"/>
        <end position="211"/>
    </location>
</feature>
<comment type="caution">
    <text evidence="4">The sequence shown here is derived from an EMBL/GenBank/DDBJ whole genome shotgun (WGS) entry which is preliminary data.</text>
</comment>
<name>A0AAU9JFA5_9CILI</name>
<dbReference type="Pfam" id="PF18289">
    <property type="entry name" value="HU-CCDC81_euk_2"/>
    <property type="match status" value="1"/>
</dbReference>
<sequence length="591" mass="69476">MQVSELELFKEASKEPKFLYQYTDAQVMKILYKVWSGFTKFIRSLIMQGRNVNCMEFGRFICGSENKVKFIPNQKFLSSGGFSSHLEEEKIDKSKDQHISYSAIAYAANLDREVVNKAIKEIIGTAIKVSSSGRNVKLDMRVGVLIIGNKTFEFKYGLESGTRAEGQRSPSLSSAKTPSTSRCTIFRPDSEQSAGYHPSNPNPRYQGLSPVKLKPIPEKTSETSIPWPYLPEAYNDKVSPGKGTKKLNIPPPISARKLLNDQRAQIEQKKEKKETESKQAKEYENKLIKDINQRLISDRESKEIAEWEKKLIFIEGNKKQLREHDEKRKKIKEERNKESYDYFPFTHGDALEQKQREIKEEWQKEMNQVREKSSSKARSKLSDSYIAQYPVWLKQDEYAPIRRINEDHVEIVMDQALQRYEEQLQKIEEENVKREELNEKQDNFNKAFEKLKSKEREKAIRENENILREQMKEKKLKKKKETTENKELENTNFGPDEGVSELMEEAEEQAKIKMELKEALQTQIKEKHEKLRKRQKEEREMDISLNQLFEEAWENEQMNSKLKSQANKNLYKEVWLKQMKMRQLQNNLSNE</sequence>
<feature type="coiled-coil region" evidence="1">
    <location>
        <begin position="256"/>
        <end position="372"/>
    </location>
</feature>
<accession>A0AAU9JFA5</accession>
<evidence type="ECO:0000256" key="1">
    <source>
        <dbReference type="SAM" id="Coils"/>
    </source>
</evidence>
<protein>
    <recommendedName>
        <fullName evidence="3">CCDC81 HU domain-containing protein</fullName>
    </recommendedName>
</protein>
<evidence type="ECO:0000313" key="5">
    <source>
        <dbReference type="Proteomes" id="UP001162131"/>
    </source>
</evidence>